<protein>
    <recommendedName>
        <fullName evidence="3">Hemolysin activation protein</fullName>
    </recommendedName>
</protein>
<accession>A0A069S9X3</accession>
<reference evidence="1 2" key="1">
    <citation type="submission" date="2014-04" db="EMBL/GenBank/DDBJ databases">
        <authorList>
            <person name="Sears C."/>
            <person name="Carroll K."/>
            <person name="Sack B.R."/>
            <person name="Qadri F."/>
            <person name="Myers L.L."/>
            <person name="Chung G.-T."/>
            <person name="Escheverria P."/>
            <person name="Fraser C.M."/>
            <person name="Sadzewicz L."/>
            <person name="Shefchek K.A."/>
            <person name="Tallon L."/>
            <person name="Das S.P."/>
            <person name="Daugherty S."/>
            <person name="Mongodin E.F."/>
        </authorList>
    </citation>
    <scope>NUCLEOTIDE SEQUENCE [LARGE SCALE GENOMIC DNA]</scope>
    <source>
        <strain evidence="1 2">3975 RP4</strain>
    </source>
</reference>
<comment type="caution">
    <text evidence="1">The sequence shown here is derived from an EMBL/GenBank/DDBJ whole genome shotgun (WGS) entry which is preliminary data.</text>
</comment>
<proteinExistence type="predicted"/>
<dbReference type="PATRIC" id="fig|1339352.3.peg.3070"/>
<name>A0A069S9X3_PHOVU</name>
<sequence>MDTAVLFETFARPQYARQVFDQIKKAKPKKLYFYSNKARVDRPDEVRNNEEIRSWVKEVDWDCELHTFFREEYVDVYTSVRGAMDWVFDNEEQAIILEDDCVPSVAFFEYCDFFLDKYKEDKSIGFISGANYLKNYVPEKENDHIYCNLFCFYGFATWKDRWKTLDFNITCEEVIEKGYINRYYRGEKESIIMEQYFMRVDDFVKRTHCWDYIFDLNSFKNDSYGVYPIVNLVMNIGAYGVHTNASVLKLVEGFFGERHYPFAPKHKGVFTKRFNRIMIEKIYRNDKKGEVIKRGLKFLLGQNFYSYLKSIVKQ</sequence>
<evidence type="ECO:0000313" key="2">
    <source>
        <dbReference type="Proteomes" id="UP000027661"/>
    </source>
</evidence>
<evidence type="ECO:0000313" key="1">
    <source>
        <dbReference type="EMBL" id="KDS49221.1"/>
    </source>
</evidence>
<dbReference type="SUPFAM" id="SSF53448">
    <property type="entry name" value="Nucleotide-diphospho-sugar transferases"/>
    <property type="match status" value="1"/>
</dbReference>
<dbReference type="EMBL" id="JNHM01000077">
    <property type="protein sequence ID" value="KDS49221.1"/>
    <property type="molecule type" value="Genomic_DNA"/>
</dbReference>
<dbReference type="RefSeq" id="WP_007853890.1">
    <property type="nucleotide sequence ID" value="NZ_JNHM01000077.1"/>
</dbReference>
<dbReference type="Proteomes" id="UP000027661">
    <property type="component" value="Unassembled WGS sequence"/>
</dbReference>
<gene>
    <name evidence="1" type="ORF">M099_3229</name>
</gene>
<dbReference type="InterPro" id="IPR029044">
    <property type="entry name" value="Nucleotide-diphossugar_trans"/>
</dbReference>
<evidence type="ECO:0008006" key="3">
    <source>
        <dbReference type="Google" id="ProtNLM"/>
    </source>
</evidence>
<dbReference type="AlphaFoldDB" id="A0A069S9X3"/>
<organism evidence="1 2">
    <name type="scientific">Phocaeicola vulgatus str. 3975 RP4</name>
    <dbReference type="NCBI Taxonomy" id="1339352"/>
    <lineage>
        <taxon>Bacteria</taxon>
        <taxon>Pseudomonadati</taxon>
        <taxon>Bacteroidota</taxon>
        <taxon>Bacteroidia</taxon>
        <taxon>Bacteroidales</taxon>
        <taxon>Bacteroidaceae</taxon>
        <taxon>Phocaeicola</taxon>
    </lineage>
</organism>
<dbReference type="Gene3D" id="3.90.550.10">
    <property type="entry name" value="Spore Coat Polysaccharide Biosynthesis Protein SpsA, Chain A"/>
    <property type="match status" value="1"/>
</dbReference>